<dbReference type="AlphaFoldDB" id="A0AAW2KMT7"/>
<keyword evidence="3" id="KW-0963">Cytoplasm</keyword>
<evidence type="ECO:0000256" key="3">
    <source>
        <dbReference type="ARBA" id="ARBA00022490"/>
    </source>
</evidence>
<reference evidence="8" key="1">
    <citation type="submission" date="2020-06" db="EMBL/GenBank/DDBJ databases">
        <authorList>
            <person name="Li T."/>
            <person name="Hu X."/>
            <person name="Zhang T."/>
            <person name="Song X."/>
            <person name="Zhang H."/>
            <person name="Dai N."/>
            <person name="Sheng W."/>
            <person name="Hou X."/>
            <person name="Wei L."/>
        </authorList>
    </citation>
    <scope>NUCLEOTIDE SEQUENCE</scope>
    <source>
        <strain evidence="8">G02</strain>
        <tissue evidence="8">Leaf</tissue>
    </source>
</reference>
<feature type="domain" description="TPX2 C-terminal" evidence="7">
    <location>
        <begin position="262"/>
        <end position="336"/>
    </location>
</feature>
<feature type="region of interest" description="Disordered" evidence="6">
    <location>
        <begin position="319"/>
        <end position="439"/>
    </location>
</feature>
<dbReference type="InterPro" id="IPR044833">
    <property type="entry name" value="WDL5/6"/>
</dbReference>
<comment type="caution">
    <text evidence="8">The sequence shown here is derived from an EMBL/GenBank/DDBJ whole genome shotgun (WGS) entry which is preliminary data.</text>
</comment>
<dbReference type="Pfam" id="PF06886">
    <property type="entry name" value="TPX2"/>
    <property type="match status" value="1"/>
</dbReference>
<evidence type="ECO:0000256" key="5">
    <source>
        <dbReference type="ARBA" id="ARBA00023212"/>
    </source>
</evidence>
<feature type="compositionally biased region" description="Polar residues" evidence="6">
    <location>
        <begin position="109"/>
        <end position="118"/>
    </location>
</feature>
<feature type="compositionally biased region" description="Basic and acidic residues" evidence="6">
    <location>
        <begin position="124"/>
        <end position="154"/>
    </location>
</feature>
<dbReference type="PANTHER" id="PTHR31358:SF30">
    <property type="entry name" value="PROTEIN WVD2-LIKE 4"/>
    <property type="match status" value="1"/>
</dbReference>
<feature type="compositionally biased region" description="Low complexity" evidence="6">
    <location>
        <begin position="72"/>
        <end position="83"/>
    </location>
</feature>
<reference evidence="8" key="2">
    <citation type="journal article" date="2024" name="Plant">
        <title>Genomic evolution and insights into agronomic trait innovations of Sesamum species.</title>
        <authorList>
            <person name="Miao H."/>
            <person name="Wang L."/>
            <person name="Qu L."/>
            <person name="Liu H."/>
            <person name="Sun Y."/>
            <person name="Le M."/>
            <person name="Wang Q."/>
            <person name="Wei S."/>
            <person name="Zheng Y."/>
            <person name="Lin W."/>
            <person name="Duan Y."/>
            <person name="Cao H."/>
            <person name="Xiong S."/>
            <person name="Wang X."/>
            <person name="Wei L."/>
            <person name="Li C."/>
            <person name="Ma Q."/>
            <person name="Ju M."/>
            <person name="Zhao R."/>
            <person name="Li G."/>
            <person name="Mu C."/>
            <person name="Tian Q."/>
            <person name="Mei H."/>
            <person name="Zhang T."/>
            <person name="Gao T."/>
            <person name="Zhang H."/>
        </authorList>
    </citation>
    <scope>NUCLEOTIDE SEQUENCE</scope>
    <source>
        <strain evidence="8">G02</strain>
    </source>
</reference>
<dbReference type="EMBL" id="JACGWJ010000027">
    <property type="protein sequence ID" value="KAL0308234.1"/>
    <property type="molecule type" value="Genomic_DNA"/>
</dbReference>
<dbReference type="PANTHER" id="PTHR31358">
    <property type="entry name" value="PROTEIN WVD2-LIKE 4"/>
    <property type="match status" value="1"/>
</dbReference>
<organism evidence="8">
    <name type="scientific">Sesamum radiatum</name>
    <name type="common">Black benniseed</name>
    <dbReference type="NCBI Taxonomy" id="300843"/>
    <lineage>
        <taxon>Eukaryota</taxon>
        <taxon>Viridiplantae</taxon>
        <taxon>Streptophyta</taxon>
        <taxon>Embryophyta</taxon>
        <taxon>Tracheophyta</taxon>
        <taxon>Spermatophyta</taxon>
        <taxon>Magnoliopsida</taxon>
        <taxon>eudicotyledons</taxon>
        <taxon>Gunneridae</taxon>
        <taxon>Pentapetalae</taxon>
        <taxon>asterids</taxon>
        <taxon>lamiids</taxon>
        <taxon>Lamiales</taxon>
        <taxon>Pedaliaceae</taxon>
        <taxon>Sesamum</taxon>
    </lineage>
</organism>
<protein>
    <submittedName>
        <fullName evidence="8">Protein WVD2-like 4</fullName>
    </submittedName>
</protein>
<comment type="subcellular location">
    <subcellularLocation>
        <location evidence="1">Cytoplasm</location>
        <location evidence="1">Cytoskeleton</location>
    </subcellularLocation>
</comment>
<comment type="similarity">
    <text evidence="2">Belongs to the TPX2 family.</text>
</comment>
<feature type="compositionally biased region" description="Basic and acidic residues" evidence="6">
    <location>
        <begin position="28"/>
        <end position="56"/>
    </location>
</feature>
<evidence type="ECO:0000313" key="8">
    <source>
        <dbReference type="EMBL" id="KAL0308234.1"/>
    </source>
</evidence>
<feature type="compositionally biased region" description="Basic and acidic residues" evidence="6">
    <location>
        <begin position="405"/>
        <end position="419"/>
    </location>
</feature>
<gene>
    <name evidence="8" type="ORF">Sradi_5765700</name>
</gene>
<feature type="compositionally biased region" description="Polar residues" evidence="6">
    <location>
        <begin position="57"/>
        <end position="70"/>
    </location>
</feature>
<evidence type="ECO:0000256" key="2">
    <source>
        <dbReference type="ARBA" id="ARBA00005885"/>
    </source>
</evidence>
<evidence type="ECO:0000256" key="6">
    <source>
        <dbReference type="SAM" id="MobiDB-lite"/>
    </source>
</evidence>
<sequence>MESENGVVEDEKRVVLENCNGEGSTLDVSKENITDSHEPFLDGNEVCKDVIEDKESLNSSEPTVQLSETVSKSKSSNDGKNSNANGPKKSKLAKNQSDSKGSVVFGRSTKPSLAQSLSFPARGRHSDVMKRSIEVHPAKPEARQSQKNGAKIESKLSNGNGHSSLRVKPAGKGPSPGVNSKDVTNEGKAASRRATLAYLPSRHHQSLSGKDVSADGTAMKPAPDALSEKDSEPTNNALPVKEEEDAHSTTSSNQQRINVSAFSFRLEERAEKRKEFFSKIEEKIHAKEVEKSNMQAKSKENQEAEIKQLRKSLAFKATPMPSFYKEPPPKVEIKKIPTTRAISPKLGRNKTTVPTAVNSIENGGSSVTPRVTRDNCSSPKAPHVNSDKGNTASKKSTKSSLSKPHTRDTSTARKAKPAETEGQNKQTHAQNSDELQDRPRCVPEVEDQIEEGPEKNPSYCNGSHLASTNSEILEEVYEGICDIHANEHMMARQILRAGYYWMTMKSQMHTFEDDIPLLWRERG</sequence>
<name>A0AAW2KMT7_SESRA</name>
<feature type="compositionally biased region" description="Polar residues" evidence="6">
    <location>
        <begin position="421"/>
        <end position="433"/>
    </location>
</feature>
<evidence type="ECO:0000256" key="1">
    <source>
        <dbReference type="ARBA" id="ARBA00004245"/>
    </source>
</evidence>
<dbReference type="GO" id="GO:0005874">
    <property type="term" value="C:microtubule"/>
    <property type="evidence" value="ECO:0007669"/>
    <property type="project" value="UniProtKB-KW"/>
</dbReference>
<evidence type="ECO:0000256" key="4">
    <source>
        <dbReference type="ARBA" id="ARBA00022701"/>
    </source>
</evidence>
<accession>A0AAW2KMT7</accession>
<dbReference type="GO" id="GO:0008017">
    <property type="term" value="F:microtubule binding"/>
    <property type="evidence" value="ECO:0007669"/>
    <property type="project" value="InterPro"/>
</dbReference>
<keyword evidence="5" id="KW-0206">Cytoskeleton</keyword>
<feature type="compositionally biased region" description="Polar residues" evidence="6">
    <location>
        <begin position="349"/>
        <end position="378"/>
    </location>
</feature>
<proteinExistence type="inferred from homology"/>
<dbReference type="InterPro" id="IPR027329">
    <property type="entry name" value="TPX2_C"/>
</dbReference>
<keyword evidence="4" id="KW-0493">Microtubule</keyword>
<feature type="region of interest" description="Disordered" evidence="6">
    <location>
        <begin position="1"/>
        <end position="258"/>
    </location>
</feature>
<evidence type="ECO:0000259" key="7">
    <source>
        <dbReference type="Pfam" id="PF06886"/>
    </source>
</evidence>
<feature type="compositionally biased region" description="Polar residues" evidence="6">
    <location>
        <begin position="248"/>
        <end position="258"/>
    </location>
</feature>